<gene>
    <name evidence="14" type="ORF">ENR59_04425</name>
</gene>
<comment type="similarity">
    <text evidence="3">Belongs to the ferredoxin thioredoxin reductase beta subunit family.</text>
</comment>
<evidence type="ECO:0000256" key="11">
    <source>
        <dbReference type="ARBA" id="ARBA00026011"/>
    </source>
</evidence>
<comment type="function">
    <text evidence="2">Catalytic subunit of the ferredoxin-thioredoxin reductase (FTR), which catalyzes the two-electron reduction of thioredoxins by the electrons provided by reduced ferredoxin.</text>
</comment>
<keyword evidence="7" id="KW-0560">Oxidoreductase</keyword>
<comment type="catalytic activity">
    <reaction evidence="13">
        <text>[thioredoxin]-disulfide + 2 reduced [2Fe-2S]-[ferredoxin] + 2 H(+) = [thioredoxin]-dithiol + 2 oxidized [2Fe-2S]-[ferredoxin]</text>
        <dbReference type="Rhea" id="RHEA:42336"/>
        <dbReference type="Rhea" id="RHEA-COMP:10000"/>
        <dbReference type="Rhea" id="RHEA-COMP:10001"/>
        <dbReference type="Rhea" id="RHEA-COMP:10698"/>
        <dbReference type="Rhea" id="RHEA-COMP:10700"/>
        <dbReference type="ChEBI" id="CHEBI:15378"/>
        <dbReference type="ChEBI" id="CHEBI:29950"/>
        <dbReference type="ChEBI" id="CHEBI:33737"/>
        <dbReference type="ChEBI" id="CHEBI:33738"/>
        <dbReference type="ChEBI" id="CHEBI:50058"/>
        <dbReference type="EC" id="1.8.7.2"/>
    </reaction>
</comment>
<dbReference type="PANTHER" id="PTHR35113:SF1">
    <property type="entry name" value="FERREDOXIN-THIOREDOXIN REDUCTASE CATALYTIC CHAIN, CHLOROPLASTIC"/>
    <property type="match status" value="1"/>
</dbReference>
<evidence type="ECO:0000313" key="14">
    <source>
        <dbReference type="EMBL" id="HGG92179.1"/>
    </source>
</evidence>
<evidence type="ECO:0000256" key="2">
    <source>
        <dbReference type="ARBA" id="ARBA00003945"/>
    </source>
</evidence>
<keyword evidence="6" id="KW-0479">Metal-binding</keyword>
<evidence type="ECO:0000256" key="6">
    <source>
        <dbReference type="ARBA" id="ARBA00022723"/>
    </source>
</evidence>
<dbReference type="PANTHER" id="PTHR35113">
    <property type="entry name" value="FERREDOXIN-THIOREDOXIN REDUCTASE CATALYTIC CHAIN, CHLOROPLASTIC"/>
    <property type="match status" value="1"/>
</dbReference>
<dbReference type="AlphaFoldDB" id="A0A7C4AGH7"/>
<evidence type="ECO:0000256" key="4">
    <source>
        <dbReference type="ARBA" id="ARBA00012358"/>
    </source>
</evidence>
<comment type="subunit">
    <text evidence="11">Heterodimer of subunit A (variable subunit) and subunit B (catalytic subunit). Heterodimeric FTR forms a complex with ferredoxin and thioredoxin.</text>
</comment>
<accession>A0A7C4AGH7</accession>
<evidence type="ECO:0000256" key="10">
    <source>
        <dbReference type="ARBA" id="ARBA00023157"/>
    </source>
</evidence>
<keyword evidence="9" id="KW-0411">Iron-sulfur</keyword>
<name>A0A7C4AGH7_9BACT</name>
<dbReference type="EC" id="1.8.7.2" evidence="4"/>
<evidence type="ECO:0000256" key="5">
    <source>
        <dbReference type="ARBA" id="ARBA00022485"/>
    </source>
</evidence>
<reference evidence="14" key="1">
    <citation type="journal article" date="2020" name="mSystems">
        <title>Genome- and Community-Level Interaction Insights into Carbon Utilization and Element Cycling Functions of Hydrothermarchaeota in Hydrothermal Sediment.</title>
        <authorList>
            <person name="Zhou Z."/>
            <person name="Liu Y."/>
            <person name="Xu W."/>
            <person name="Pan J."/>
            <person name="Luo Z.H."/>
            <person name="Li M."/>
        </authorList>
    </citation>
    <scope>NUCLEOTIDE SEQUENCE [LARGE SCALE GENOMIC DNA]</scope>
    <source>
        <strain evidence="14">SpSt-413</strain>
    </source>
</reference>
<dbReference type="GO" id="GO:0046872">
    <property type="term" value="F:metal ion binding"/>
    <property type="evidence" value="ECO:0007669"/>
    <property type="project" value="UniProtKB-KW"/>
</dbReference>
<evidence type="ECO:0000256" key="1">
    <source>
        <dbReference type="ARBA" id="ARBA00001966"/>
    </source>
</evidence>
<dbReference type="Gene3D" id="3.90.460.10">
    <property type="entry name" value="Ferredoxin thioredoxin reductase catalytic beta subunit"/>
    <property type="match status" value="1"/>
</dbReference>
<evidence type="ECO:0000256" key="13">
    <source>
        <dbReference type="ARBA" id="ARBA00048150"/>
    </source>
</evidence>
<organism evidence="14">
    <name type="scientific">Fundidesulfovibrio putealis</name>
    <dbReference type="NCBI Taxonomy" id="270496"/>
    <lineage>
        <taxon>Bacteria</taxon>
        <taxon>Pseudomonadati</taxon>
        <taxon>Thermodesulfobacteriota</taxon>
        <taxon>Desulfovibrionia</taxon>
        <taxon>Desulfovibrionales</taxon>
        <taxon>Desulfovibrionaceae</taxon>
        <taxon>Fundidesulfovibrio</taxon>
    </lineage>
</organism>
<keyword evidence="8" id="KW-0408">Iron</keyword>
<dbReference type="InterPro" id="IPR036644">
    <property type="entry name" value="FTR_bsu_sf"/>
</dbReference>
<dbReference type="GO" id="GO:0051539">
    <property type="term" value="F:4 iron, 4 sulfur cluster binding"/>
    <property type="evidence" value="ECO:0007669"/>
    <property type="project" value="UniProtKB-KW"/>
</dbReference>
<dbReference type="GO" id="GO:0016730">
    <property type="term" value="F:oxidoreductase activity, acting on iron-sulfur proteins as donors"/>
    <property type="evidence" value="ECO:0007669"/>
    <property type="project" value="InterPro"/>
</dbReference>
<dbReference type="SUPFAM" id="SSF57662">
    <property type="entry name" value="Ferredoxin thioredoxin reductase (FTR), catalytic beta chain"/>
    <property type="match status" value="1"/>
</dbReference>
<evidence type="ECO:0000256" key="8">
    <source>
        <dbReference type="ARBA" id="ARBA00023004"/>
    </source>
</evidence>
<sequence length="115" mass="13273">MNASELYEKLKGFQEKKGYFFNKDTRMVMELLEMLLVNKERYGHMACPCRLASGVFEMDRDIICPCVYREEDVKEYGTCFCGLYASKEWNEGGMPVRVVPERRPAEKVLAGLGLD</sequence>
<evidence type="ECO:0000256" key="12">
    <source>
        <dbReference type="ARBA" id="ARBA00030295"/>
    </source>
</evidence>
<evidence type="ECO:0000256" key="7">
    <source>
        <dbReference type="ARBA" id="ARBA00023002"/>
    </source>
</evidence>
<dbReference type="InterPro" id="IPR004209">
    <property type="entry name" value="FTR_bsu"/>
</dbReference>
<keyword evidence="10" id="KW-1015">Disulfide bond</keyword>
<proteinExistence type="inferred from homology"/>
<protein>
    <recommendedName>
        <fullName evidence="4">ferredoxin:thioredoxin reductase</fullName>
        <ecNumber evidence="4">1.8.7.2</ecNumber>
    </recommendedName>
    <alternativeName>
        <fullName evidence="12">Ferredoxin-thioredoxin reductase subunit B</fullName>
    </alternativeName>
</protein>
<comment type="cofactor">
    <cofactor evidence="1">
        <name>[4Fe-4S] cluster</name>
        <dbReference type="ChEBI" id="CHEBI:49883"/>
    </cofactor>
</comment>
<evidence type="ECO:0000256" key="3">
    <source>
        <dbReference type="ARBA" id="ARBA00007941"/>
    </source>
</evidence>
<keyword evidence="5" id="KW-0004">4Fe-4S</keyword>
<dbReference type="Pfam" id="PF02943">
    <property type="entry name" value="FeThRed_B"/>
    <property type="match status" value="1"/>
</dbReference>
<evidence type="ECO:0000256" key="9">
    <source>
        <dbReference type="ARBA" id="ARBA00023014"/>
    </source>
</evidence>
<comment type="caution">
    <text evidence="14">The sequence shown here is derived from an EMBL/GenBank/DDBJ whole genome shotgun (WGS) entry which is preliminary data.</text>
</comment>
<dbReference type="EMBL" id="DSRP01000305">
    <property type="protein sequence ID" value="HGG92179.1"/>
    <property type="molecule type" value="Genomic_DNA"/>
</dbReference>